<proteinExistence type="predicted"/>
<protein>
    <submittedName>
        <fullName evidence="2">Uncharacterized protein</fullName>
    </submittedName>
</protein>
<dbReference type="EMBL" id="CP063304">
    <property type="protein sequence ID" value="QOV18500.1"/>
    <property type="molecule type" value="Genomic_DNA"/>
</dbReference>
<reference evidence="2 3" key="1">
    <citation type="submission" date="2020-10" db="EMBL/GenBank/DDBJ databases">
        <title>Blautia liquoris sp.nov., isolated from the mud in a fermentation cellar used for the production of Chinese strong-flavoured liquor.</title>
        <authorList>
            <person name="Lu L."/>
        </authorList>
    </citation>
    <scope>NUCLEOTIDE SEQUENCE [LARGE SCALE GENOMIC DNA]</scope>
    <source>
        <strain evidence="2 3">LZLJ-3</strain>
    </source>
</reference>
<dbReference type="AlphaFoldDB" id="A0A7M2RGP6"/>
<gene>
    <name evidence="2" type="ORF">INP51_10815</name>
</gene>
<name>A0A7M2RGP6_9FIRM</name>
<evidence type="ECO:0000313" key="2">
    <source>
        <dbReference type="EMBL" id="QOV18500.1"/>
    </source>
</evidence>
<accession>A0A7M2RGP6</accession>
<dbReference type="Proteomes" id="UP000593601">
    <property type="component" value="Chromosome"/>
</dbReference>
<dbReference type="RefSeq" id="WP_193734862.1">
    <property type="nucleotide sequence ID" value="NZ_CP063304.1"/>
</dbReference>
<dbReference type="KEGG" id="bliq:INP51_10815"/>
<evidence type="ECO:0000256" key="1">
    <source>
        <dbReference type="SAM" id="MobiDB-lite"/>
    </source>
</evidence>
<keyword evidence="3" id="KW-1185">Reference proteome</keyword>
<evidence type="ECO:0000313" key="3">
    <source>
        <dbReference type="Proteomes" id="UP000593601"/>
    </source>
</evidence>
<feature type="compositionally biased region" description="Basic and acidic residues" evidence="1">
    <location>
        <begin position="1"/>
        <end position="15"/>
    </location>
</feature>
<sequence>MENKMDMAMTEHSHESIPSNGHTCNQGHIHTGVEAYMHEGASVVSAEIEANNSIKEVKQQLTTDIEELSHWVGIHNGIVGHIKAFIKEGGNGYMLSSTGKDVQRKEISESVIQISIAAIVFQVDLKQMKQQIEKMLEKYK</sequence>
<organism evidence="2 3">
    <name type="scientific">Blautia liquoris</name>
    <dbReference type="NCBI Taxonomy" id="2779518"/>
    <lineage>
        <taxon>Bacteria</taxon>
        <taxon>Bacillati</taxon>
        <taxon>Bacillota</taxon>
        <taxon>Clostridia</taxon>
        <taxon>Lachnospirales</taxon>
        <taxon>Lachnospiraceae</taxon>
        <taxon>Blautia</taxon>
    </lineage>
</organism>
<feature type="region of interest" description="Disordered" evidence="1">
    <location>
        <begin position="1"/>
        <end position="22"/>
    </location>
</feature>